<dbReference type="AlphaFoldDB" id="A0A316UI77"/>
<accession>A0A316UI77</accession>
<gene>
    <name evidence="2" type="ORF">BDZ90DRAFT_281905</name>
</gene>
<sequence>MLSAKLFLPAILLTAGSLAQSIAANDLAKRDWPYAPAECTDQNWHCLTIDTTNGAFSGFKQLYCKEAKVQDEGNHRTYFFNGACEGAIKMKCPGPSHKALKVGFTNFCFERKPDNASVLNTVDPNAKGLTSDGMTMLLTDGKSTKTSTTPWVDFYLTCRYA</sequence>
<evidence type="ECO:0000256" key="1">
    <source>
        <dbReference type="SAM" id="SignalP"/>
    </source>
</evidence>
<evidence type="ECO:0000313" key="3">
    <source>
        <dbReference type="Proteomes" id="UP000245884"/>
    </source>
</evidence>
<protein>
    <submittedName>
        <fullName evidence="2">Uncharacterized protein</fullName>
    </submittedName>
</protein>
<name>A0A316UI77_9BASI</name>
<dbReference type="EMBL" id="KZ819678">
    <property type="protein sequence ID" value="PWN24920.1"/>
    <property type="molecule type" value="Genomic_DNA"/>
</dbReference>
<keyword evidence="1" id="KW-0732">Signal</keyword>
<dbReference type="GeneID" id="37031231"/>
<keyword evidence="3" id="KW-1185">Reference proteome</keyword>
<evidence type="ECO:0000313" key="2">
    <source>
        <dbReference type="EMBL" id="PWN24920.1"/>
    </source>
</evidence>
<feature type="signal peptide" evidence="1">
    <location>
        <begin position="1"/>
        <end position="19"/>
    </location>
</feature>
<proteinExistence type="predicted"/>
<organism evidence="2 3">
    <name type="scientific">Jaminaea rosea</name>
    <dbReference type="NCBI Taxonomy" id="1569628"/>
    <lineage>
        <taxon>Eukaryota</taxon>
        <taxon>Fungi</taxon>
        <taxon>Dikarya</taxon>
        <taxon>Basidiomycota</taxon>
        <taxon>Ustilaginomycotina</taxon>
        <taxon>Exobasidiomycetes</taxon>
        <taxon>Microstromatales</taxon>
        <taxon>Microstromatales incertae sedis</taxon>
        <taxon>Jaminaea</taxon>
    </lineage>
</organism>
<dbReference type="RefSeq" id="XP_025359532.1">
    <property type="nucleotide sequence ID" value="XM_025509408.1"/>
</dbReference>
<reference evidence="2 3" key="1">
    <citation type="journal article" date="2018" name="Mol. Biol. Evol.">
        <title>Broad Genomic Sampling Reveals a Smut Pathogenic Ancestry of the Fungal Clade Ustilaginomycotina.</title>
        <authorList>
            <person name="Kijpornyongpan T."/>
            <person name="Mondo S.J."/>
            <person name="Barry K."/>
            <person name="Sandor L."/>
            <person name="Lee J."/>
            <person name="Lipzen A."/>
            <person name="Pangilinan J."/>
            <person name="LaButti K."/>
            <person name="Hainaut M."/>
            <person name="Henrissat B."/>
            <person name="Grigoriev I.V."/>
            <person name="Spatafora J.W."/>
            <person name="Aime M.C."/>
        </authorList>
    </citation>
    <scope>NUCLEOTIDE SEQUENCE [LARGE SCALE GENOMIC DNA]</scope>
    <source>
        <strain evidence="2 3">MCA 5214</strain>
    </source>
</reference>
<feature type="chain" id="PRO_5016374731" evidence="1">
    <location>
        <begin position="20"/>
        <end position="161"/>
    </location>
</feature>
<dbReference type="Proteomes" id="UP000245884">
    <property type="component" value="Unassembled WGS sequence"/>
</dbReference>